<evidence type="ECO:0000313" key="2">
    <source>
        <dbReference type="EMBL" id="ABE55322.1"/>
    </source>
</evidence>
<dbReference type="HOGENOM" id="CLU_147284_0_0_6"/>
<name>Q12MK4_SHEDO</name>
<dbReference type="eggNOG" id="ENOG503474Z">
    <property type="taxonomic scope" value="Bacteria"/>
</dbReference>
<gene>
    <name evidence="2" type="ordered locus">Sden_2040</name>
</gene>
<proteinExistence type="predicted"/>
<keyword evidence="3" id="KW-1185">Reference proteome</keyword>
<dbReference type="AlphaFoldDB" id="Q12MK4"/>
<dbReference type="Proteomes" id="UP000001982">
    <property type="component" value="Chromosome"/>
</dbReference>
<dbReference type="EMBL" id="CP000302">
    <property type="protein sequence ID" value="ABE55322.1"/>
    <property type="molecule type" value="Genomic_DNA"/>
</dbReference>
<organism evidence="2 3">
    <name type="scientific">Shewanella denitrificans (strain OS217 / ATCC BAA-1090 / DSM 15013)</name>
    <dbReference type="NCBI Taxonomy" id="318161"/>
    <lineage>
        <taxon>Bacteria</taxon>
        <taxon>Pseudomonadati</taxon>
        <taxon>Pseudomonadota</taxon>
        <taxon>Gammaproteobacteria</taxon>
        <taxon>Alteromonadales</taxon>
        <taxon>Shewanellaceae</taxon>
        <taxon>Shewanella</taxon>
    </lineage>
</organism>
<evidence type="ECO:0000256" key="1">
    <source>
        <dbReference type="SAM" id="SignalP"/>
    </source>
</evidence>
<keyword evidence="1" id="KW-0732">Signal</keyword>
<feature type="chain" id="PRO_5004181719" evidence="1">
    <location>
        <begin position="22"/>
        <end position="144"/>
    </location>
</feature>
<protein>
    <submittedName>
        <fullName evidence="2">Uncharacterized protein</fullName>
    </submittedName>
</protein>
<accession>Q12MK4</accession>
<dbReference type="KEGG" id="sdn:Sden_2040"/>
<sequence length="144" mass="15418">MVKHTLSALGLFALMGLPVCAAEDIAAPNLTTQNKAEAAFSGELIQCAAYYQISSAAITAMNAPQMQAVGERLASSAVETLTLAKQYASETEVAAQLEATKAEQVSRMSNASDLAALMGQYKDKCKTLVAEPQQRLDYWYMATM</sequence>
<evidence type="ECO:0000313" key="3">
    <source>
        <dbReference type="Proteomes" id="UP000001982"/>
    </source>
</evidence>
<reference evidence="2 3" key="1">
    <citation type="submission" date="2006-03" db="EMBL/GenBank/DDBJ databases">
        <title>Complete sequence of Shewanella denitrificans OS217.</title>
        <authorList>
            <consortium name="US DOE Joint Genome Institute"/>
            <person name="Copeland A."/>
            <person name="Lucas S."/>
            <person name="Lapidus A."/>
            <person name="Barry K."/>
            <person name="Detter J.C."/>
            <person name="Glavina del Rio T."/>
            <person name="Hammon N."/>
            <person name="Israni S."/>
            <person name="Dalin E."/>
            <person name="Tice H."/>
            <person name="Pitluck S."/>
            <person name="Brettin T."/>
            <person name="Bruce D."/>
            <person name="Han C."/>
            <person name="Tapia R."/>
            <person name="Gilna P."/>
            <person name="Kiss H."/>
            <person name="Schmutz J."/>
            <person name="Larimer F."/>
            <person name="Land M."/>
            <person name="Hauser L."/>
            <person name="Kyrpides N."/>
            <person name="Lykidis A."/>
            <person name="Richardson P."/>
        </authorList>
    </citation>
    <scope>NUCLEOTIDE SEQUENCE [LARGE SCALE GENOMIC DNA]</scope>
    <source>
        <strain evidence="3">OS217 / ATCC BAA-1090 / DSM 15013</strain>
    </source>
</reference>
<feature type="signal peptide" evidence="1">
    <location>
        <begin position="1"/>
        <end position="21"/>
    </location>
</feature>